<feature type="transmembrane region" description="Helical" evidence="3">
    <location>
        <begin position="145"/>
        <end position="165"/>
    </location>
</feature>
<keyword evidence="6" id="KW-1185">Reference proteome</keyword>
<evidence type="ECO:0000256" key="4">
    <source>
        <dbReference type="SAM" id="SignalP"/>
    </source>
</evidence>
<name>A0A7K1Y211_9SPHI</name>
<sequence length="217" mass="24642">MKNPIYLVLITFLLLTAGYAYAQAPSQTKPVTPAPKANTYQQPPVDSTTLDGRYQLMLRRSKTQLGFKLVNPSRLSTLWKNASDTINYGKRKIRELQQTVTQQAATINQQKESLTNSEQTLAESKTEVEQVSLLGIMVSKSTYNLVMWGLVFLLAASLAIVIFSSGRNSREAKYRIKLYEELAAEYQAHKIKANDKEKKLARELQDERNKLDDLLKR</sequence>
<feature type="coiled-coil region" evidence="1">
    <location>
        <begin position="93"/>
        <end position="127"/>
    </location>
</feature>
<dbReference type="EMBL" id="WVHS01000004">
    <property type="protein sequence ID" value="MXV17294.1"/>
    <property type="molecule type" value="Genomic_DNA"/>
</dbReference>
<feature type="coiled-coil region" evidence="1">
    <location>
        <begin position="179"/>
        <end position="217"/>
    </location>
</feature>
<protein>
    <recommendedName>
        <fullName evidence="7">tRNA (Guanine-N1)-methyltransferase</fullName>
    </recommendedName>
</protein>
<accession>A0A7K1Y211</accession>
<keyword evidence="3" id="KW-1133">Transmembrane helix</keyword>
<proteinExistence type="predicted"/>
<keyword evidence="4" id="KW-0732">Signal</keyword>
<evidence type="ECO:0008006" key="7">
    <source>
        <dbReference type="Google" id="ProtNLM"/>
    </source>
</evidence>
<feature type="chain" id="PRO_5029909181" description="tRNA (Guanine-N1)-methyltransferase" evidence="4">
    <location>
        <begin position="23"/>
        <end position="217"/>
    </location>
</feature>
<gene>
    <name evidence="5" type="ORF">GS398_18500</name>
</gene>
<feature type="signal peptide" evidence="4">
    <location>
        <begin position="1"/>
        <end position="22"/>
    </location>
</feature>
<evidence type="ECO:0000313" key="5">
    <source>
        <dbReference type="EMBL" id="MXV17294.1"/>
    </source>
</evidence>
<evidence type="ECO:0000256" key="3">
    <source>
        <dbReference type="SAM" id="Phobius"/>
    </source>
</evidence>
<keyword evidence="3" id="KW-0812">Transmembrane</keyword>
<organism evidence="5 6">
    <name type="scientific">Hufsiella ginkgonis</name>
    <dbReference type="NCBI Taxonomy" id="2695274"/>
    <lineage>
        <taxon>Bacteria</taxon>
        <taxon>Pseudomonadati</taxon>
        <taxon>Bacteroidota</taxon>
        <taxon>Sphingobacteriia</taxon>
        <taxon>Sphingobacteriales</taxon>
        <taxon>Sphingobacteriaceae</taxon>
        <taxon>Hufsiella</taxon>
    </lineage>
</organism>
<evidence type="ECO:0000256" key="1">
    <source>
        <dbReference type="SAM" id="Coils"/>
    </source>
</evidence>
<evidence type="ECO:0000256" key="2">
    <source>
        <dbReference type="SAM" id="MobiDB-lite"/>
    </source>
</evidence>
<keyword evidence="3" id="KW-0472">Membrane</keyword>
<dbReference type="RefSeq" id="WP_160908284.1">
    <property type="nucleotide sequence ID" value="NZ_WVHS01000004.1"/>
</dbReference>
<comment type="caution">
    <text evidence="5">The sequence shown here is derived from an EMBL/GenBank/DDBJ whole genome shotgun (WGS) entry which is preliminary data.</text>
</comment>
<dbReference type="AlphaFoldDB" id="A0A7K1Y211"/>
<reference evidence="5 6" key="1">
    <citation type="submission" date="2019-11" db="EMBL/GenBank/DDBJ databases">
        <title>Pedobacter sp. HMF7056 Genome sequencing and assembly.</title>
        <authorList>
            <person name="Kang H."/>
            <person name="Kim H."/>
            <person name="Joh K."/>
        </authorList>
    </citation>
    <scope>NUCLEOTIDE SEQUENCE [LARGE SCALE GENOMIC DNA]</scope>
    <source>
        <strain evidence="5 6">HMF7056</strain>
    </source>
</reference>
<keyword evidence="1" id="KW-0175">Coiled coil</keyword>
<evidence type="ECO:0000313" key="6">
    <source>
        <dbReference type="Proteomes" id="UP000451233"/>
    </source>
</evidence>
<feature type="region of interest" description="Disordered" evidence="2">
    <location>
        <begin position="26"/>
        <end position="46"/>
    </location>
</feature>
<dbReference type="Proteomes" id="UP000451233">
    <property type="component" value="Unassembled WGS sequence"/>
</dbReference>